<comment type="caution">
    <text evidence="2">The sequence shown here is derived from an EMBL/GenBank/DDBJ whole genome shotgun (WGS) entry which is preliminary data.</text>
</comment>
<organism evidence="2 3">
    <name type="scientific">Cryoendolithus antarcticus</name>
    <dbReference type="NCBI Taxonomy" id="1507870"/>
    <lineage>
        <taxon>Eukaryota</taxon>
        <taxon>Fungi</taxon>
        <taxon>Dikarya</taxon>
        <taxon>Ascomycota</taxon>
        <taxon>Pezizomycotina</taxon>
        <taxon>Dothideomycetes</taxon>
        <taxon>Dothideomycetidae</taxon>
        <taxon>Cladosporiales</taxon>
        <taxon>Cladosporiaceae</taxon>
        <taxon>Cryoendolithus</taxon>
    </lineage>
</organism>
<feature type="compositionally biased region" description="Low complexity" evidence="1">
    <location>
        <begin position="530"/>
        <end position="542"/>
    </location>
</feature>
<dbReference type="AlphaFoldDB" id="A0A1V8T6G6"/>
<feature type="region of interest" description="Disordered" evidence="1">
    <location>
        <begin position="51"/>
        <end position="82"/>
    </location>
</feature>
<dbReference type="InParanoid" id="A0A1V8T6G6"/>
<accession>A0A1V8T6G6</accession>
<feature type="compositionally biased region" description="Polar residues" evidence="1">
    <location>
        <begin position="322"/>
        <end position="337"/>
    </location>
</feature>
<dbReference type="OrthoDB" id="3832538at2759"/>
<feature type="region of interest" description="Disordered" evidence="1">
    <location>
        <begin position="455"/>
        <end position="495"/>
    </location>
</feature>
<feature type="region of interest" description="Disordered" evidence="1">
    <location>
        <begin position="277"/>
        <end position="301"/>
    </location>
</feature>
<keyword evidence="3" id="KW-1185">Reference proteome</keyword>
<protein>
    <submittedName>
        <fullName evidence="2">Uncharacterized protein</fullName>
    </submittedName>
</protein>
<reference evidence="3" key="1">
    <citation type="submission" date="2017-03" db="EMBL/GenBank/DDBJ databases">
        <title>Genomes of endolithic fungi from Antarctica.</title>
        <authorList>
            <person name="Coleine C."/>
            <person name="Masonjones S."/>
            <person name="Stajich J.E."/>
        </authorList>
    </citation>
    <scope>NUCLEOTIDE SEQUENCE [LARGE SCALE GENOMIC DNA]</scope>
    <source>
        <strain evidence="3">CCFEE 5527</strain>
    </source>
</reference>
<feature type="compositionally biased region" description="Low complexity" evidence="1">
    <location>
        <begin position="572"/>
        <end position="585"/>
    </location>
</feature>
<gene>
    <name evidence="2" type="ORF">B0A48_07450</name>
</gene>
<feature type="compositionally biased region" description="Polar residues" evidence="1">
    <location>
        <begin position="292"/>
        <end position="301"/>
    </location>
</feature>
<name>A0A1V8T6G6_9PEZI</name>
<evidence type="ECO:0000256" key="1">
    <source>
        <dbReference type="SAM" id="MobiDB-lite"/>
    </source>
</evidence>
<sequence length="841" mass="91247">MGALPSASQREVARKASSSILREDSIHVSLSDNISVVSALNEQDLEVLERKAERPDSWSMHHDCTDQRPYSSGTPGGNARAGMSTQLSALPPMSGFESDDLAFFLKTTGPTAPHRRPSKLEERVDGKRRGLRFLRFAARRAARGAVGDPHYELKLHDEGNLLHPDGVEPKVSASGKRYLALKVQDVPDAKLREGSDCVPHLRQVLYRSLPNFPEIVDSRVSVSFSEDFANAGAYDDWLYAANSKERLWHRTPAPSRQPSVVLGAVDMDHTVRMIQSSSPIRPAASNPPTPQPESATSTSIAESYQQDLNDHPAKHLDATKALSSHPVQTKRSASSPMPSIPLPHEEFPVKLPNSGRDVHMAHPSPRRFVSHPVLLQRASSIASSMYPRSFCDCPGPPPPKSPLRLRRDPRSIEAVIHPSSVSRKATPGIAPVIASISESPAPRMVSSVVTECTGPIKRPKSGGAHTVRHPLYPSSRREREERIRQRKLRDRPITQRTIDAVVHAEPPLQRRLRQVRPHIQIPGLKLGPLTTRASSSASSTASWRKITESTLTPVSSVPSQEELAAEEKTGYTPISPTASNSSPSSATICISPFMQVAEEVPVPKAKSPASKPARLIMRGEGSKYAPRPRSASVVSKRRSKGSAAGLSRPGTPNGSKRKEVTPPLHSPPPNRALPPTPPASGSEKFPQMSKALQSGAVPLDKDPKKLLPTPPTYGILPPAPLNLHRHHVSTQLQSSNQGSRAQSRISARLERLEILEKQNALLSAALMAVLRTNGALNGPLAELGDVMGELLPKSTVDGKMAWETRVARRSAASRASHIKTASEGSALEMYMSTRRGSMSGN</sequence>
<feature type="compositionally biased region" description="Pro residues" evidence="1">
    <location>
        <begin position="664"/>
        <end position="678"/>
    </location>
</feature>
<proteinExistence type="predicted"/>
<feature type="region of interest" description="Disordered" evidence="1">
    <location>
        <begin position="600"/>
        <end position="687"/>
    </location>
</feature>
<evidence type="ECO:0000313" key="2">
    <source>
        <dbReference type="EMBL" id="OQO06884.1"/>
    </source>
</evidence>
<feature type="region of interest" description="Disordered" evidence="1">
    <location>
        <begin position="322"/>
        <end position="358"/>
    </location>
</feature>
<evidence type="ECO:0000313" key="3">
    <source>
        <dbReference type="Proteomes" id="UP000192596"/>
    </source>
</evidence>
<feature type="compositionally biased region" description="Basic and acidic residues" evidence="1">
    <location>
        <begin position="51"/>
        <end position="66"/>
    </location>
</feature>
<feature type="compositionally biased region" description="Polar residues" evidence="1">
    <location>
        <begin position="548"/>
        <end position="559"/>
    </location>
</feature>
<dbReference type="EMBL" id="NAJO01000015">
    <property type="protein sequence ID" value="OQO06884.1"/>
    <property type="molecule type" value="Genomic_DNA"/>
</dbReference>
<dbReference type="Proteomes" id="UP000192596">
    <property type="component" value="Unassembled WGS sequence"/>
</dbReference>
<feature type="region of interest" description="Disordered" evidence="1">
    <location>
        <begin position="523"/>
        <end position="585"/>
    </location>
</feature>
<feature type="compositionally biased region" description="Low complexity" evidence="1">
    <location>
        <begin position="600"/>
        <end position="613"/>
    </location>
</feature>